<dbReference type="InterPro" id="IPR029071">
    <property type="entry name" value="Ubiquitin-like_domsf"/>
</dbReference>
<organism evidence="3">
    <name type="scientific">Phallusia mammillata</name>
    <dbReference type="NCBI Taxonomy" id="59560"/>
    <lineage>
        <taxon>Eukaryota</taxon>
        <taxon>Metazoa</taxon>
        <taxon>Chordata</taxon>
        <taxon>Tunicata</taxon>
        <taxon>Ascidiacea</taxon>
        <taxon>Phlebobranchia</taxon>
        <taxon>Ascidiidae</taxon>
        <taxon>Phallusia</taxon>
    </lineage>
</organism>
<gene>
    <name evidence="3" type="primary">LOC100179865</name>
</gene>
<dbReference type="Pfam" id="PF00240">
    <property type="entry name" value="ubiquitin"/>
    <property type="match status" value="1"/>
</dbReference>
<feature type="compositionally biased region" description="Polar residues" evidence="1">
    <location>
        <begin position="156"/>
        <end position="171"/>
    </location>
</feature>
<dbReference type="AlphaFoldDB" id="A0A6F9DGE1"/>
<dbReference type="PROSITE" id="PS50053">
    <property type="entry name" value="UBIQUITIN_2"/>
    <property type="match status" value="1"/>
</dbReference>
<evidence type="ECO:0000259" key="2">
    <source>
        <dbReference type="PROSITE" id="PS50053"/>
    </source>
</evidence>
<dbReference type="SUPFAM" id="SSF54236">
    <property type="entry name" value="Ubiquitin-like"/>
    <property type="match status" value="1"/>
</dbReference>
<reference evidence="3" key="1">
    <citation type="submission" date="2020-04" db="EMBL/GenBank/DDBJ databases">
        <authorList>
            <person name="Neveu A P."/>
        </authorList>
    </citation>
    <scope>NUCLEOTIDE SEQUENCE</scope>
    <source>
        <tissue evidence="3">Whole embryo</tissue>
    </source>
</reference>
<protein>
    <submittedName>
        <fullName evidence="3">Uncharacterized protein LOC100179865</fullName>
    </submittedName>
</protein>
<accession>A0A6F9DGE1</accession>
<sequence>MSVPQYGISEYLKDLEILSESDLTAANKELLQALKTSWETINCETLKEQIENAPIKVQLFVEDMKCREGPFEITCVPSWTGRTLKEKIATYLHFPVDYQTLLVEYSVIKDDELLKSHGITKEGDSLSVFLLKKDPEEPEVQNYEEDDMQPGPSGLQRMQTLPHTQTGNNVSFPDYSDSD</sequence>
<evidence type="ECO:0000256" key="1">
    <source>
        <dbReference type="SAM" id="MobiDB-lite"/>
    </source>
</evidence>
<feature type="domain" description="Ubiquitin-like" evidence="2">
    <location>
        <begin position="57"/>
        <end position="122"/>
    </location>
</feature>
<feature type="region of interest" description="Disordered" evidence="1">
    <location>
        <begin position="137"/>
        <end position="179"/>
    </location>
</feature>
<feature type="compositionally biased region" description="Acidic residues" evidence="1">
    <location>
        <begin position="137"/>
        <end position="148"/>
    </location>
</feature>
<dbReference type="Gene3D" id="3.10.20.90">
    <property type="entry name" value="Phosphatidylinositol 3-kinase Catalytic Subunit, Chain A, domain 1"/>
    <property type="match status" value="1"/>
</dbReference>
<name>A0A6F9DGE1_9ASCI</name>
<dbReference type="EMBL" id="LR786672">
    <property type="protein sequence ID" value="CAB3262482.1"/>
    <property type="molecule type" value="mRNA"/>
</dbReference>
<dbReference type="InterPro" id="IPR000626">
    <property type="entry name" value="Ubiquitin-like_dom"/>
</dbReference>
<proteinExistence type="evidence at transcript level"/>
<evidence type="ECO:0000313" key="3">
    <source>
        <dbReference type="EMBL" id="CAB3262482.1"/>
    </source>
</evidence>